<dbReference type="Pfam" id="PF01032">
    <property type="entry name" value="FecCD"/>
    <property type="match status" value="1"/>
</dbReference>
<comment type="similarity">
    <text evidence="2">Belongs to the binding-protein-dependent transport system permease family. FecCD subfamily.</text>
</comment>
<feature type="transmembrane region" description="Helical" evidence="8">
    <location>
        <begin position="236"/>
        <end position="259"/>
    </location>
</feature>
<keyword evidence="9" id="KW-0732">Signal</keyword>
<reference evidence="11" key="1">
    <citation type="journal article" date="2019" name="Int. J. Syst. Evol. Microbiol.">
        <title>The Global Catalogue of Microorganisms (GCM) 10K type strain sequencing project: providing services to taxonomists for standard genome sequencing and annotation.</title>
        <authorList>
            <consortium name="The Broad Institute Genomics Platform"/>
            <consortium name="The Broad Institute Genome Sequencing Center for Infectious Disease"/>
            <person name="Wu L."/>
            <person name="Ma J."/>
        </authorList>
    </citation>
    <scope>NUCLEOTIDE SEQUENCE [LARGE SCALE GENOMIC DNA]</scope>
    <source>
        <strain evidence="11">JCM 16702</strain>
    </source>
</reference>
<organism evidence="10 11">
    <name type="scientific">Actinomadura miaoliensis</name>
    <dbReference type="NCBI Taxonomy" id="430685"/>
    <lineage>
        <taxon>Bacteria</taxon>
        <taxon>Bacillati</taxon>
        <taxon>Actinomycetota</taxon>
        <taxon>Actinomycetes</taxon>
        <taxon>Streptosporangiales</taxon>
        <taxon>Thermomonosporaceae</taxon>
        <taxon>Actinomadura</taxon>
    </lineage>
</organism>
<keyword evidence="3" id="KW-0813">Transport</keyword>
<dbReference type="InterPro" id="IPR000522">
    <property type="entry name" value="ABC_transptr_permease_BtuC"/>
</dbReference>
<feature type="transmembrane region" description="Helical" evidence="8">
    <location>
        <begin position="194"/>
        <end position="216"/>
    </location>
</feature>
<comment type="subcellular location">
    <subcellularLocation>
        <location evidence="1">Cell membrane</location>
        <topology evidence="1">Multi-pass membrane protein</topology>
    </subcellularLocation>
</comment>
<evidence type="ECO:0000256" key="1">
    <source>
        <dbReference type="ARBA" id="ARBA00004651"/>
    </source>
</evidence>
<evidence type="ECO:0000313" key="10">
    <source>
        <dbReference type="EMBL" id="GAA4066649.1"/>
    </source>
</evidence>
<evidence type="ECO:0000256" key="3">
    <source>
        <dbReference type="ARBA" id="ARBA00022448"/>
    </source>
</evidence>
<name>A0ABP7VGD8_9ACTN</name>
<protein>
    <submittedName>
        <fullName evidence="10">Iron chelate uptake ABC transporter family permease subunit</fullName>
    </submittedName>
</protein>
<keyword evidence="5 8" id="KW-0812">Transmembrane</keyword>
<dbReference type="CDD" id="cd06550">
    <property type="entry name" value="TM_ABC_iron-siderophores_like"/>
    <property type="match status" value="1"/>
</dbReference>
<evidence type="ECO:0000256" key="7">
    <source>
        <dbReference type="ARBA" id="ARBA00023136"/>
    </source>
</evidence>
<dbReference type="Proteomes" id="UP001500683">
    <property type="component" value="Unassembled WGS sequence"/>
</dbReference>
<feature type="transmembrane region" description="Helical" evidence="8">
    <location>
        <begin position="279"/>
        <end position="298"/>
    </location>
</feature>
<evidence type="ECO:0000256" key="5">
    <source>
        <dbReference type="ARBA" id="ARBA00022692"/>
    </source>
</evidence>
<keyword evidence="4" id="KW-1003">Cell membrane</keyword>
<dbReference type="PANTHER" id="PTHR30472:SF1">
    <property type="entry name" value="FE(3+) DICITRATE TRANSPORT SYSTEM PERMEASE PROTEIN FECC-RELATED"/>
    <property type="match status" value="1"/>
</dbReference>
<sequence length="334" mass="33410">MTGMRGRRLAVVAGCAVLLAAAALASLAVGSRGIAPGHVVDALLRPDGGEESTIVRSMRLPRTVTGLAVGAGLALAGVLMQALTRNPLAEPRLMGVTSGASLGVVVAISVFGLTTLPAYVWFGIAGAAVSGTFVYALAARTRDGASPVTLALAGTALDASLTGVVVGVLTVNAQTFDSYRFWAVGSLAGRPAEVALWVLPFVAAGTVLAFAAARGLDALALGDDVARGLGRDVGRVRLLAAVAAVLLTGAAVAAAGPIGFVGLAVPHLARGLVGADHRWVLVVSLLLGPALLLVADVLGRLVVPPAEVRAGVVTALLGAPFLILLVRRGRTVTS</sequence>
<gene>
    <name evidence="10" type="ORF">GCM10022214_21320</name>
</gene>
<keyword evidence="7 8" id="KW-0472">Membrane</keyword>
<feature type="chain" id="PRO_5046734465" evidence="9">
    <location>
        <begin position="26"/>
        <end position="334"/>
    </location>
</feature>
<evidence type="ECO:0000256" key="9">
    <source>
        <dbReference type="SAM" id="SignalP"/>
    </source>
</evidence>
<evidence type="ECO:0000256" key="6">
    <source>
        <dbReference type="ARBA" id="ARBA00022989"/>
    </source>
</evidence>
<dbReference type="Gene3D" id="1.10.3470.10">
    <property type="entry name" value="ABC transporter involved in vitamin B12 uptake, BtuC"/>
    <property type="match status" value="1"/>
</dbReference>
<dbReference type="InterPro" id="IPR037294">
    <property type="entry name" value="ABC_BtuC-like"/>
</dbReference>
<keyword evidence="6 8" id="KW-1133">Transmembrane helix</keyword>
<feature type="transmembrane region" description="Helical" evidence="8">
    <location>
        <begin position="150"/>
        <end position="174"/>
    </location>
</feature>
<accession>A0ABP7VGD8</accession>
<feature type="transmembrane region" description="Helical" evidence="8">
    <location>
        <begin position="95"/>
        <end position="113"/>
    </location>
</feature>
<feature type="transmembrane region" description="Helical" evidence="8">
    <location>
        <begin position="64"/>
        <end position="83"/>
    </location>
</feature>
<feature type="signal peptide" evidence="9">
    <location>
        <begin position="1"/>
        <end position="25"/>
    </location>
</feature>
<evidence type="ECO:0000256" key="2">
    <source>
        <dbReference type="ARBA" id="ARBA00007935"/>
    </source>
</evidence>
<evidence type="ECO:0000256" key="8">
    <source>
        <dbReference type="SAM" id="Phobius"/>
    </source>
</evidence>
<evidence type="ECO:0000313" key="11">
    <source>
        <dbReference type="Proteomes" id="UP001500683"/>
    </source>
</evidence>
<dbReference type="EMBL" id="BAAAZG010000011">
    <property type="protein sequence ID" value="GAA4066649.1"/>
    <property type="molecule type" value="Genomic_DNA"/>
</dbReference>
<evidence type="ECO:0000256" key="4">
    <source>
        <dbReference type="ARBA" id="ARBA00022475"/>
    </source>
</evidence>
<dbReference type="PANTHER" id="PTHR30472">
    <property type="entry name" value="FERRIC ENTEROBACTIN TRANSPORT SYSTEM PERMEASE PROTEIN"/>
    <property type="match status" value="1"/>
</dbReference>
<keyword evidence="11" id="KW-1185">Reference proteome</keyword>
<comment type="caution">
    <text evidence="10">The sequence shown here is derived from an EMBL/GenBank/DDBJ whole genome shotgun (WGS) entry which is preliminary data.</text>
</comment>
<feature type="transmembrane region" description="Helical" evidence="8">
    <location>
        <begin position="119"/>
        <end position="138"/>
    </location>
</feature>
<feature type="transmembrane region" description="Helical" evidence="8">
    <location>
        <begin position="310"/>
        <end position="327"/>
    </location>
</feature>
<dbReference type="SUPFAM" id="SSF81345">
    <property type="entry name" value="ABC transporter involved in vitamin B12 uptake, BtuC"/>
    <property type="match status" value="1"/>
</dbReference>
<proteinExistence type="inferred from homology"/>